<reference evidence="7 8" key="1">
    <citation type="submission" date="2019-02" db="EMBL/GenBank/DDBJ databases">
        <title>WGS of Pseudoxanthomonas species novum from clinical isolates.</title>
        <authorList>
            <person name="Bernier A.-M."/>
            <person name="Bernard K."/>
            <person name="Vachon A."/>
        </authorList>
    </citation>
    <scope>NUCLEOTIDE SEQUENCE [LARGE SCALE GENOMIC DNA]</scope>
    <source>
        <strain evidence="6 8">NML130969</strain>
        <strain evidence="5 7">NML140781</strain>
    </source>
</reference>
<organism evidence="6 8">
    <name type="scientific">Pseudoxanthomonas winnipegensis</name>
    <dbReference type="NCBI Taxonomy" id="2480810"/>
    <lineage>
        <taxon>Bacteria</taxon>
        <taxon>Pseudomonadati</taxon>
        <taxon>Pseudomonadota</taxon>
        <taxon>Gammaproteobacteria</taxon>
        <taxon>Lysobacterales</taxon>
        <taxon>Lysobacteraceae</taxon>
        <taxon>Pseudoxanthomonas</taxon>
    </lineage>
</organism>
<dbReference type="InterPro" id="IPR046335">
    <property type="entry name" value="LacI/GalR-like_sensor"/>
</dbReference>
<dbReference type="PROSITE" id="PS00356">
    <property type="entry name" value="HTH_LACI_1"/>
    <property type="match status" value="1"/>
</dbReference>
<evidence type="ECO:0000313" key="8">
    <source>
        <dbReference type="Proteomes" id="UP000294164"/>
    </source>
</evidence>
<keyword evidence="3" id="KW-0804">Transcription</keyword>
<dbReference type="SMART" id="SM00354">
    <property type="entry name" value="HTH_LACI"/>
    <property type="match status" value="1"/>
</dbReference>
<evidence type="ECO:0000259" key="4">
    <source>
        <dbReference type="PROSITE" id="PS50932"/>
    </source>
</evidence>
<dbReference type="InterPro" id="IPR010982">
    <property type="entry name" value="Lambda_DNA-bd_dom_sf"/>
</dbReference>
<dbReference type="InterPro" id="IPR000843">
    <property type="entry name" value="HTH_LacI"/>
</dbReference>
<dbReference type="Gene3D" id="3.40.50.2300">
    <property type="match status" value="2"/>
</dbReference>
<gene>
    <name evidence="6" type="ORF">EA655_14980</name>
    <name evidence="5" type="ORF">EA656_16090</name>
</gene>
<evidence type="ECO:0000313" key="5">
    <source>
        <dbReference type="EMBL" id="TAA32154.1"/>
    </source>
</evidence>
<dbReference type="InterPro" id="IPR028082">
    <property type="entry name" value="Peripla_BP_I"/>
</dbReference>
<proteinExistence type="predicted"/>
<accession>A0A4Q8M2T4</accession>
<protein>
    <submittedName>
        <fullName evidence="6">LacI family transcriptional regulator</fullName>
    </submittedName>
</protein>
<dbReference type="OrthoDB" id="5681588at2"/>
<dbReference type="SUPFAM" id="SSF53822">
    <property type="entry name" value="Periplasmic binding protein-like I"/>
    <property type="match status" value="1"/>
</dbReference>
<accession>A0A4Q8LMR8</accession>
<dbReference type="Pfam" id="PF00356">
    <property type="entry name" value="LacI"/>
    <property type="match status" value="1"/>
</dbReference>
<dbReference type="Proteomes" id="UP000292087">
    <property type="component" value="Unassembled WGS sequence"/>
</dbReference>
<dbReference type="GO" id="GO:0000976">
    <property type="term" value="F:transcription cis-regulatory region binding"/>
    <property type="evidence" value="ECO:0007669"/>
    <property type="project" value="TreeGrafter"/>
</dbReference>
<dbReference type="SUPFAM" id="SSF47413">
    <property type="entry name" value="lambda repressor-like DNA-binding domains"/>
    <property type="match status" value="1"/>
</dbReference>
<evidence type="ECO:0000313" key="7">
    <source>
        <dbReference type="Proteomes" id="UP000292087"/>
    </source>
</evidence>
<sequence length="345" mass="37497">MSDKPSRSGDAPRAKVQMADIARMAGVSESTVSRALADNPLVAERTRAYVKQLAARAGYQVDPVARSLRSRRSNTICVAVPLMHAFEQPLSDPFMMTMLALLAEELTGNGYSMLLSKVDRHQDGWVERLARSSRADGLVMLGQSSEHEAMNAAAREGWPMVVWGSRMPGQAYVSVGSDNRRGGELATAHLIEAGRRRIAFLGDEQLPEVAPRFAGYRAMLEQHGLAFDPRLHARSHFVSEDAYRLTRAMLKKADPPDGVFAASDLIALGAIRALGEAGLRVPQDVSLVGFDDLPLASYSQPPLTTVRQDLTLAARHMVDRLLALVDGGTADSLEMPVQLVVRESA</sequence>
<dbReference type="PANTHER" id="PTHR30146">
    <property type="entry name" value="LACI-RELATED TRANSCRIPTIONAL REPRESSOR"/>
    <property type="match status" value="1"/>
</dbReference>
<name>A0A4Q8M2T4_9GAMM</name>
<dbReference type="Proteomes" id="UP000294164">
    <property type="component" value="Unassembled WGS sequence"/>
</dbReference>
<dbReference type="GeneID" id="93830968"/>
<dbReference type="Gene3D" id="1.10.260.40">
    <property type="entry name" value="lambda repressor-like DNA-binding domains"/>
    <property type="match status" value="1"/>
</dbReference>
<dbReference type="PANTHER" id="PTHR30146:SF120">
    <property type="entry name" value="ALANINE RACEMASE"/>
    <property type="match status" value="1"/>
</dbReference>
<dbReference type="RefSeq" id="WP_130524562.1">
    <property type="nucleotide sequence ID" value="NZ_CP095475.1"/>
</dbReference>
<dbReference type="EMBL" id="SHMF01000005">
    <property type="protein sequence ID" value="TAA32154.1"/>
    <property type="molecule type" value="Genomic_DNA"/>
</dbReference>
<evidence type="ECO:0000256" key="1">
    <source>
        <dbReference type="ARBA" id="ARBA00023015"/>
    </source>
</evidence>
<comment type="caution">
    <text evidence="6">The sequence shown here is derived from an EMBL/GenBank/DDBJ whole genome shotgun (WGS) entry which is preliminary data.</text>
</comment>
<keyword evidence="1" id="KW-0805">Transcription regulation</keyword>
<evidence type="ECO:0000256" key="3">
    <source>
        <dbReference type="ARBA" id="ARBA00023163"/>
    </source>
</evidence>
<dbReference type="PROSITE" id="PS50932">
    <property type="entry name" value="HTH_LACI_2"/>
    <property type="match status" value="1"/>
</dbReference>
<dbReference type="AlphaFoldDB" id="A0A4Q8M2T4"/>
<dbReference type="CDD" id="cd01392">
    <property type="entry name" value="HTH_LacI"/>
    <property type="match status" value="1"/>
</dbReference>
<evidence type="ECO:0000256" key="2">
    <source>
        <dbReference type="ARBA" id="ARBA00023125"/>
    </source>
</evidence>
<dbReference type="GO" id="GO:0003700">
    <property type="term" value="F:DNA-binding transcription factor activity"/>
    <property type="evidence" value="ECO:0007669"/>
    <property type="project" value="TreeGrafter"/>
</dbReference>
<keyword evidence="2" id="KW-0238">DNA-binding</keyword>
<dbReference type="CDD" id="cd06295">
    <property type="entry name" value="PBP1_CelR"/>
    <property type="match status" value="1"/>
</dbReference>
<dbReference type="Pfam" id="PF13377">
    <property type="entry name" value="Peripla_BP_3"/>
    <property type="match status" value="1"/>
</dbReference>
<feature type="domain" description="HTH lacI-type" evidence="4">
    <location>
        <begin position="16"/>
        <end position="70"/>
    </location>
</feature>
<evidence type="ECO:0000313" key="6">
    <source>
        <dbReference type="EMBL" id="TAA39215.1"/>
    </source>
</evidence>
<dbReference type="EMBL" id="SHMG01000010">
    <property type="protein sequence ID" value="TAA39215.1"/>
    <property type="molecule type" value="Genomic_DNA"/>
</dbReference>